<dbReference type="EMBL" id="JACVVK020000032">
    <property type="protein sequence ID" value="KAK7501336.1"/>
    <property type="molecule type" value="Genomic_DNA"/>
</dbReference>
<keyword evidence="2" id="KW-0732">Signal</keyword>
<sequence length="510" mass="54972">MFSLLLTLTFGLLFGFSSAGGADPQTFQNHVQAAGSNNGQTRITQKTAAGDVINMAAIEEDGSDLADDNMEDFLEQEDLLLYKTPVKTTHGSEGPATSQQQSQAKRRFSTDNSTSQLETHSKFETTQESKEAAATRQSPAGDAQRMFSAGNDKSQLKTTDKTTQESDQGISQQQSQPLYVGNDRSQSHGSASRPHNSTLSPTPNPVRPAETKEKADHVDVKEIPHEVTPGPGFIITDILPNSLAEVEDDTSEELLPEYSVEQFGPDDSFEEIPSDKAVSRRQESLHWSDKDNRVVADSPTTLALSDGEDIHKVADKVEQFSEENTGVKSSHTPEATDKNKILRSDAESGQNFGADKDAAAPIQEVTIATKPATLSPEEVSAFREEVTVSAKDVTVAAQGSRPVGDDHDQRQDVAMTTEKVALGSTMSIMAPVSLDNGDAARVYGDELTTVAWEDDHVGVTLHDHFEIEEDAEAGEGGEGGARVTHALYRHRRDAHTETTTTSGDTTTSGT</sequence>
<feature type="signal peptide" evidence="2">
    <location>
        <begin position="1"/>
        <end position="19"/>
    </location>
</feature>
<feature type="region of interest" description="Disordered" evidence="1">
    <location>
        <begin position="258"/>
        <end position="292"/>
    </location>
</feature>
<protein>
    <submittedName>
        <fullName evidence="3">Uncharacterized protein</fullName>
    </submittedName>
</protein>
<evidence type="ECO:0000256" key="2">
    <source>
        <dbReference type="SAM" id="SignalP"/>
    </source>
</evidence>
<feature type="compositionally biased region" description="Basic and acidic residues" evidence="1">
    <location>
        <begin position="209"/>
        <end position="225"/>
    </location>
</feature>
<name>A0ABD0LQ22_9CAEN</name>
<feature type="compositionally biased region" description="Basic and acidic residues" evidence="1">
    <location>
        <begin position="119"/>
        <end position="133"/>
    </location>
</feature>
<feature type="chain" id="PRO_5044857463" evidence="2">
    <location>
        <begin position="20"/>
        <end position="510"/>
    </location>
</feature>
<accession>A0ABD0LQ22</accession>
<feature type="region of interest" description="Disordered" evidence="1">
    <location>
        <begin position="471"/>
        <end position="510"/>
    </location>
</feature>
<keyword evidence="4" id="KW-1185">Reference proteome</keyword>
<evidence type="ECO:0000313" key="3">
    <source>
        <dbReference type="EMBL" id="KAK7501336.1"/>
    </source>
</evidence>
<feature type="compositionally biased region" description="Low complexity" evidence="1">
    <location>
        <begin position="497"/>
        <end position="510"/>
    </location>
</feature>
<comment type="caution">
    <text evidence="3">The sequence shown here is derived from an EMBL/GenBank/DDBJ whole genome shotgun (WGS) entry which is preliminary data.</text>
</comment>
<evidence type="ECO:0000313" key="4">
    <source>
        <dbReference type="Proteomes" id="UP001519460"/>
    </source>
</evidence>
<feature type="compositionally biased region" description="Polar residues" evidence="1">
    <location>
        <begin position="87"/>
        <end position="103"/>
    </location>
</feature>
<feature type="region of interest" description="Disordered" evidence="1">
    <location>
        <begin position="87"/>
        <end position="228"/>
    </location>
</feature>
<dbReference type="Proteomes" id="UP001519460">
    <property type="component" value="Unassembled WGS sequence"/>
</dbReference>
<evidence type="ECO:0000256" key="1">
    <source>
        <dbReference type="SAM" id="MobiDB-lite"/>
    </source>
</evidence>
<organism evidence="3 4">
    <name type="scientific">Batillaria attramentaria</name>
    <dbReference type="NCBI Taxonomy" id="370345"/>
    <lineage>
        <taxon>Eukaryota</taxon>
        <taxon>Metazoa</taxon>
        <taxon>Spiralia</taxon>
        <taxon>Lophotrochozoa</taxon>
        <taxon>Mollusca</taxon>
        <taxon>Gastropoda</taxon>
        <taxon>Caenogastropoda</taxon>
        <taxon>Sorbeoconcha</taxon>
        <taxon>Cerithioidea</taxon>
        <taxon>Batillariidae</taxon>
        <taxon>Batillaria</taxon>
    </lineage>
</organism>
<feature type="compositionally biased region" description="Basic and acidic residues" evidence="1">
    <location>
        <begin position="273"/>
        <end position="292"/>
    </location>
</feature>
<gene>
    <name evidence="3" type="ORF">BaRGS_00007461</name>
</gene>
<proteinExistence type="predicted"/>
<reference evidence="3 4" key="1">
    <citation type="journal article" date="2023" name="Sci. Data">
        <title>Genome assembly of the Korean intertidal mud-creeper Batillaria attramentaria.</title>
        <authorList>
            <person name="Patra A.K."/>
            <person name="Ho P.T."/>
            <person name="Jun S."/>
            <person name="Lee S.J."/>
            <person name="Kim Y."/>
            <person name="Won Y.J."/>
        </authorList>
    </citation>
    <scope>NUCLEOTIDE SEQUENCE [LARGE SCALE GENOMIC DNA]</scope>
    <source>
        <strain evidence="3">Wonlab-2016</strain>
    </source>
</reference>
<feature type="compositionally biased region" description="Polar residues" evidence="1">
    <location>
        <begin position="165"/>
        <end position="201"/>
    </location>
</feature>
<dbReference type="AlphaFoldDB" id="A0ABD0LQ22"/>
<feature type="compositionally biased region" description="Basic and acidic residues" evidence="1">
    <location>
        <begin position="154"/>
        <end position="164"/>
    </location>
</feature>